<accession>A0A3S9NI25</accession>
<evidence type="ECO:0000256" key="13">
    <source>
        <dbReference type="SAM" id="Phobius"/>
    </source>
</evidence>
<organism evidence="15 16">
    <name type="scientific">Burkholderia cenocepacia</name>
    <dbReference type="NCBI Taxonomy" id="95486"/>
    <lineage>
        <taxon>Bacteria</taxon>
        <taxon>Pseudomonadati</taxon>
        <taxon>Pseudomonadota</taxon>
        <taxon>Betaproteobacteria</taxon>
        <taxon>Burkholderiales</taxon>
        <taxon>Burkholderiaceae</taxon>
        <taxon>Burkholderia</taxon>
        <taxon>Burkholderia cepacia complex</taxon>
    </lineage>
</organism>
<proteinExistence type="inferred from homology"/>
<dbReference type="Pfam" id="PF00005">
    <property type="entry name" value="ABC_tran"/>
    <property type="match status" value="1"/>
</dbReference>
<dbReference type="InterPro" id="IPR003838">
    <property type="entry name" value="ABC3_permease_C"/>
</dbReference>
<evidence type="ECO:0000256" key="4">
    <source>
        <dbReference type="ARBA" id="ARBA00022519"/>
    </source>
</evidence>
<dbReference type="GO" id="GO:0016887">
    <property type="term" value="F:ATP hydrolysis activity"/>
    <property type="evidence" value="ECO:0007669"/>
    <property type="project" value="InterPro"/>
</dbReference>
<evidence type="ECO:0000256" key="12">
    <source>
        <dbReference type="SAM" id="MobiDB-lite"/>
    </source>
</evidence>
<keyword evidence="10" id="KW-0046">Antibiotic resistance</keyword>
<name>A0A3S9NI25_9BURK</name>
<evidence type="ECO:0000256" key="1">
    <source>
        <dbReference type="ARBA" id="ARBA00004429"/>
    </source>
</evidence>
<dbReference type="InterPro" id="IPR003439">
    <property type="entry name" value="ABC_transporter-like_ATP-bd"/>
</dbReference>
<dbReference type="AlphaFoldDB" id="A0A3S9NI25"/>
<keyword evidence="7 15" id="KW-0067">ATP-binding</keyword>
<dbReference type="GO" id="GO:0022857">
    <property type="term" value="F:transmembrane transporter activity"/>
    <property type="evidence" value="ECO:0007669"/>
    <property type="project" value="TreeGrafter"/>
</dbReference>
<evidence type="ECO:0000256" key="11">
    <source>
        <dbReference type="ARBA" id="ARBA00038388"/>
    </source>
</evidence>
<evidence type="ECO:0000256" key="7">
    <source>
        <dbReference type="ARBA" id="ARBA00022840"/>
    </source>
</evidence>
<dbReference type="SMART" id="SM00382">
    <property type="entry name" value="AAA"/>
    <property type="match status" value="1"/>
</dbReference>
<dbReference type="FunFam" id="3.40.50.300:FF:000032">
    <property type="entry name" value="Export ABC transporter ATP-binding protein"/>
    <property type="match status" value="1"/>
</dbReference>
<dbReference type="GO" id="GO:0005524">
    <property type="term" value="F:ATP binding"/>
    <property type="evidence" value="ECO:0007669"/>
    <property type="project" value="UniProtKB-KW"/>
</dbReference>
<keyword evidence="6" id="KW-0547">Nucleotide-binding</keyword>
<evidence type="ECO:0000256" key="10">
    <source>
        <dbReference type="ARBA" id="ARBA00023251"/>
    </source>
</evidence>
<evidence type="ECO:0000313" key="15">
    <source>
        <dbReference type="EMBL" id="AZQ55355.1"/>
    </source>
</evidence>
<evidence type="ECO:0000256" key="3">
    <source>
        <dbReference type="ARBA" id="ARBA00022475"/>
    </source>
</evidence>
<protein>
    <submittedName>
        <fullName evidence="15">ATP-binding cassette domain-containing protein</fullName>
    </submittedName>
</protein>
<keyword evidence="4" id="KW-0997">Cell inner membrane</keyword>
<dbReference type="Proteomes" id="UP000277191">
    <property type="component" value="Chromosome 3"/>
</dbReference>
<evidence type="ECO:0000313" key="16">
    <source>
        <dbReference type="Proteomes" id="UP000277191"/>
    </source>
</evidence>
<evidence type="ECO:0000256" key="5">
    <source>
        <dbReference type="ARBA" id="ARBA00022692"/>
    </source>
</evidence>
<comment type="similarity">
    <text evidence="11">Belongs to the ABC transporter superfamily. Macrolide exporter (TC 3.A.1.122) family.</text>
</comment>
<dbReference type="InterPro" id="IPR015854">
    <property type="entry name" value="ABC_transpr_LolD-like"/>
</dbReference>
<dbReference type="GO" id="GO:0098796">
    <property type="term" value="C:membrane protein complex"/>
    <property type="evidence" value="ECO:0007669"/>
    <property type="project" value="UniProtKB-ARBA"/>
</dbReference>
<evidence type="ECO:0000256" key="6">
    <source>
        <dbReference type="ARBA" id="ARBA00022741"/>
    </source>
</evidence>
<keyword evidence="3" id="KW-1003">Cell membrane</keyword>
<keyword evidence="8 13" id="KW-1133">Transmembrane helix</keyword>
<dbReference type="InterPro" id="IPR025857">
    <property type="entry name" value="MacB_PCD"/>
</dbReference>
<dbReference type="Gene3D" id="3.40.50.300">
    <property type="entry name" value="P-loop containing nucleotide triphosphate hydrolases"/>
    <property type="match status" value="1"/>
</dbReference>
<keyword evidence="2" id="KW-0813">Transport</keyword>
<feature type="domain" description="ABC transporter" evidence="14">
    <location>
        <begin position="39"/>
        <end position="277"/>
    </location>
</feature>
<dbReference type="PANTHER" id="PTHR24220">
    <property type="entry name" value="IMPORT ATP-BINDING PROTEIN"/>
    <property type="match status" value="1"/>
</dbReference>
<dbReference type="GO" id="GO:0005886">
    <property type="term" value="C:plasma membrane"/>
    <property type="evidence" value="ECO:0007669"/>
    <property type="project" value="UniProtKB-SubCell"/>
</dbReference>
<feature type="transmembrane region" description="Helical" evidence="13">
    <location>
        <begin position="321"/>
        <end position="341"/>
    </location>
</feature>
<reference evidence="15 16" key="1">
    <citation type="submission" date="2018-12" db="EMBL/GenBank/DDBJ databases">
        <title>Cadmium resistance mechanism in endophytic bacteria Burkholderia cenocepacia YG-3.</title>
        <authorList>
            <person name="Zhang X."/>
            <person name="Wang X."/>
            <person name="Zhu Y."/>
        </authorList>
    </citation>
    <scope>NUCLEOTIDE SEQUENCE [LARGE SCALE GENOMIC DNA]</scope>
    <source>
        <strain evidence="15 16">YG-3</strain>
    </source>
</reference>
<dbReference type="InterPro" id="IPR017871">
    <property type="entry name" value="ABC_transporter-like_CS"/>
</dbReference>
<dbReference type="PROSITE" id="PS00211">
    <property type="entry name" value="ABC_TRANSPORTER_1"/>
    <property type="match status" value="1"/>
</dbReference>
<feature type="transmembrane region" description="Helical" evidence="13">
    <location>
        <begin position="660"/>
        <end position="680"/>
    </location>
</feature>
<keyword evidence="5 13" id="KW-0812">Transmembrane</keyword>
<evidence type="ECO:0000256" key="9">
    <source>
        <dbReference type="ARBA" id="ARBA00023136"/>
    </source>
</evidence>
<dbReference type="EMBL" id="CP034547">
    <property type="protein sequence ID" value="AZQ55355.1"/>
    <property type="molecule type" value="Genomic_DNA"/>
</dbReference>
<sequence length="694" mass="74059">MASSQVRWLSRRSIPLQDPPRRKPVKMIPNPHGSANPILKLEHISREYVKGGKSLRALDDISLHVMSGEMVAIVGSSGSGKSTLLNIIGCLDRPTAGSYAIEGLEISDFDHDDIAVIRRRYFGFIFQSYHLLADLTAYENIELPAVYAGESDVVRRDRVAALADRFGIGPRLSHRPAELSGGQQQRVSIARSLMNGGQVILADEPTGALDRKNGDRLMQALSELNAAGHTIIFATHDPAVARHAARVITIEDGKLVSDVLHVPRAQRTENDAPALESGVSPGSASGGNNAFAPVALRRSRVSILPIVRFALTSVVRRKMHLFLSILGISIGIAAVVCASAIGEASRQRIMRSLQNVTPNTIEIYPERFLNPAAQQLVRPITMTDLAAVTAQDGVEGATPVLTSAQLLRSDLGTVNGTLDGVDSTYAAVNRISMLEGRFFSTLALQRAVPEAVIDTAARTILFGRTPAVGHSVLAGATQFLVVGVARQGPGMAANSSPTMWIADTAYLERINPTADLDSIAVRPASGASVAELVASLTTMLVRRHQALDFRIFDTDTIRAAILSTDDKLKGLIVAMSAITLVIAGVGVMNMMLTSVSERTNEIGVRVAIGARRLEIQLQFLFEAVFVCLCGGIIGLALAYGANRLTAGIPQLSMIFSMDSIVVAFIVSSAAGIVFGSYPAFKAARLDPVKALADE</sequence>
<evidence type="ECO:0000259" key="14">
    <source>
        <dbReference type="PROSITE" id="PS50893"/>
    </source>
</evidence>
<dbReference type="InterPro" id="IPR027417">
    <property type="entry name" value="P-loop_NTPase"/>
</dbReference>
<dbReference type="GO" id="GO:0046677">
    <property type="term" value="P:response to antibiotic"/>
    <property type="evidence" value="ECO:0007669"/>
    <property type="project" value="UniProtKB-KW"/>
</dbReference>
<gene>
    <name evidence="15" type="ORF">D5R55_31410</name>
</gene>
<evidence type="ECO:0000256" key="8">
    <source>
        <dbReference type="ARBA" id="ARBA00022989"/>
    </source>
</evidence>
<dbReference type="PANTHER" id="PTHR24220:SF86">
    <property type="entry name" value="ABC TRANSPORTER ABCH.1"/>
    <property type="match status" value="1"/>
</dbReference>
<feature type="transmembrane region" description="Helical" evidence="13">
    <location>
        <begin position="571"/>
        <end position="592"/>
    </location>
</feature>
<dbReference type="InterPro" id="IPR003593">
    <property type="entry name" value="AAA+_ATPase"/>
</dbReference>
<dbReference type="PROSITE" id="PS50893">
    <property type="entry name" value="ABC_TRANSPORTER_2"/>
    <property type="match status" value="1"/>
</dbReference>
<dbReference type="CDD" id="cd03255">
    <property type="entry name" value="ABC_MJ0796_LolCDE_FtsE"/>
    <property type="match status" value="1"/>
</dbReference>
<dbReference type="Pfam" id="PF02687">
    <property type="entry name" value="FtsX"/>
    <property type="match status" value="1"/>
</dbReference>
<feature type="region of interest" description="Disordered" evidence="12">
    <location>
        <begin position="1"/>
        <end position="29"/>
    </location>
</feature>
<keyword evidence="9 13" id="KW-0472">Membrane</keyword>
<comment type="subcellular location">
    <subcellularLocation>
        <location evidence="1">Cell inner membrane</location>
        <topology evidence="1">Multi-pass membrane protein</topology>
    </subcellularLocation>
</comment>
<dbReference type="Pfam" id="PF12704">
    <property type="entry name" value="MacB_PCD"/>
    <property type="match status" value="1"/>
</dbReference>
<evidence type="ECO:0000256" key="2">
    <source>
        <dbReference type="ARBA" id="ARBA00022448"/>
    </source>
</evidence>
<dbReference type="SUPFAM" id="SSF52540">
    <property type="entry name" value="P-loop containing nucleoside triphosphate hydrolases"/>
    <property type="match status" value="1"/>
</dbReference>
<feature type="transmembrane region" description="Helical" evidence="13">
    <location>
        <begin position="619"/>
        <end position="639"/>
    </location>
</feature>
<dbReference type="InterPro" id="IPR017911">
    <property type="entry name" value="MacB-like_ATP-bd"/>
</dbReference>